<evidence type="ECO:0000313" key="2">
    <source>
        <dbReference type="Proteomes" id="UP001056120"/>
    </source>
</evidence>
<reference evidence="1 2" key="2">
    <citation type="journal article" date="2022" name="Mol. Ecol. Resour.">
        <title>The genomes of chicory, endive, great burdock and yacon provide insights into Asteraceae paleo-polyploidization history and plant inulin production.</title>
        <authorList>
            <person name="Fan W."/>
            <person name="Wang S."/>
            <person name="Wang H."/>
            <person name="Wang A."/>
            <person name="Jiang F."/>
            <person name="Liu H."/>
            <person name="Zhao H."/>
            <person name="Xu D."/>
            <person name="Zhang Y."/>
        </authorList>
    </citation>
    <scope>NUCLEOTIDE SEQUENCE [LARGE SCALE GENOMIC DNA]</scope>
    <source>
        <strain evidence="2">cv. Yunnan</strain>
        <tissue evidence="1">Leaves</tissue>
    </source>
</reference>
<name>A0ACB9JBH0_9ASTR</name>
<reference evidence="2" key="1">
    <citation type="journal article" date="2022" name="Mol. Ecol. Resour.">
        <title>The genomes of chicory, endive, great burdock and yacon provide insights into Asteraceae palaeo-polyploidization history and plant inulin production.</title>
        <authorList>
            <person name="Fan W."/>
            <person name="Wang S."/>
            <person name="Wang H."/>
            <person name="Wang A."/>
            <person name="Jiang F."/>
            <person name="Liu H."/>
            <person name="Zhao H."/>
            <person name="Xu D."/>
            <person name="Zhang Y."/>
        </authorList>
    </citation>
    <scope>NUCLEOTIDE SEQUENCE [LARGE SCALE GENOMIC DNA]</scope>
    <source>
        <strain evidence="2">cv. Yunnan</strain>
    </source>
</reference>
<sequence>MEIKESTMADAIAPLLKRTLSNIDNCSSLLAVAGMADAIAPDLRRILSRIDDYNSLCADLLSREARDCKGRVIKYSKDLMDHLRSMMQGYENEEAMVLLNKMEREVDRLDCLHFSIPHRISYGIFGNCEKLLDIRYGSNVEGEETVVGFDDEVETLLDQLTATCAKQLQVSQLQEWPGLFGEFLQKGQPFDRERYQSLRILDVESVPISLFPSDVIQLDEH</sequence>
<comment type="caution">
    <text evidence="1">The sequence shown here is derived from an EMBL/GenBank/DDBJ whole genome shotgun (WGS) entry which is preliminary data.</text>
</comment>
<accession>A0ACB9JBH0</accession>
<dbReference type="EMBL" id="CM042021">
    <property type="protein sequence ID" value="KAI3817105.1"/>
    <property type="molecule type" value="Genomic_DNA"/>
</dbReference>
<gene>
    <name evidence="1" type="ORF">L1987_10894</name>
</gene>
<keyword evidence="2" id="KW-1185">Reference proteome</keyword>
<organism evidence="1 2">
    <name type="scientific">Smallanthus sonchifolius</name>
    <dbReference type="NCBI Taxonomy" id="185202"/>
    <lineage>
        <taxon>Eukaryota</taxon>
        <taxon>Viridiplantae</taxon>
        <taxon>Streptophyta</taxon>
        <taxon>Embryophyta</taxon>
        <taxon>Tracheophyta</taxon>
        <taxon>Spermatophyta</taxon>
        <taxon>Magnoliopsida</taxon>
        <taxon>eudicotyledons</taxon>
        <taxon>Gunneridae</taxon>
        <taxon>Pentapetalae</taxon>
        <taxon>asterids</taxon>
        <taxon>campanulids</taxon>
        <taxon>Asterales</taxon>
        <taxon>Asteraceae</taxon>
        <taxon>Asteroideae</taxon>
        <taxon>Heliantheae alliance</taxon>
        <taxon>Millerieae</taxon>
        <taxon>Smallanthus</taxon>
    </lineage>
</organism>
<proteinExistence type="predicted"/>
<evidence type="ECO:0000313" key="1">
    <source>
        <dbReference type="EMBL" id="KAI3817105.1"/>
    </source>
</evidence>
<protein>
    <submittedName>
        <fullName evidence="1">Uncharacterized protein</fullName>
    </submittedName>
</protein>
<dbReference type="Proteomes" id="UP001056120">
    <property type="component" value="Linkage Group LG04"/>
</dbReference>